<comment type="caution">
    <text evidence="1">The sequence shown here is derived from an EMBL/GenBank/DDBJ whole genome shotgun (WGS) entry which is preliminary data.</text>
</comment>
<evidence type="ECO:0000313" key="1">
    <source>
        <dbReference type="EMBL" id="KAI9907401.1"/>
    </source>
</evidence>
<organism evidence="1 2">
    <name type="scientific">Peronosclerospora sorghi</name>
    <dbReference type="NCBI Taxonomy" id="230839"/>
    <lineage>
        <taxon>Eukaryota</taxon>
        <taxon>Sar</taxon>
        <taxon>Stramenopiles</taxon>
        <taxon>Oomycota</taxon>
        <taxon>Peronosporomycetes</taxon>
        <taxon>Peronosporales</taxon>
        <taxon>Peronosporaceae</taxon>
        <taxon>Peronosclerospora</taxon>
    </lineage>
</organism>
<keyword evidence="2" id="KW-1185">Reference proteome</keyword>
<accession>A0ACC0VPJ0</accession>
<reference evidence="1 2" key="1">
    <citation type="journal article" date="2022" name="bioRxiv">
        <title>The genome of the oomycete Peronosclerospora sorghi, a cosmopolitan pathogen of maize and sorghum, is inflated with dispersed pseudogenes.</title>
        <authorList>
            <person name="Fletcher K."/>
            <person name="Martin F."/>
            <person name="Isakeit T."/>
            <person name="Cavanaugh K."/>
            <person name="Magill C."/>
            <person name="Michelmore R."/>
        </authorList>
    </citation>
    <scope>NUCLEOTIDE SEQUENCE [LARGE SCALE GENOMIC DNA]</scope>
    <source>
        <strain evidence="1">P6</strain>
    </source>
</reference>
<dbReference type="EMBL" id="CM047587">
    <property type="protein sequence ID" value="KAI9907401.1"/>
    <property type="molecule type" value="Genomic_DNA"/>
</dbReference>
<evidence type="ECO:0000313" key="2">
    <source>
        <dbReference type="Proteomes" id="UP001163321"/>
    </source>
</evidence>
<dbReference type="Proteomes" id="UP001163321">
    <property type="component" value="Chromosome 8"/>
</dbReference>
<sequence>MAFQKRSVERRSAKRACSSIRYTLVETFLAWLHHPDTAKTISLQARSLIHASTVTFWTCFGIPPTTLVATVRLSRSEKRLRNLNAIPSRRRIGSSRVSRALPQRVVKIFTPKRMSWSVPCFLPCWMAPSGASSYDCVRKQWRPFYSLVLRIQRFTFSCHKERLSNPDLVGVDRLTSTLGFPFVSFLIEPVVESESVHSFLILCALIRAERKLLLEVVSSGLTHPHTVTQTLNEPLTRWPLYEEDMDLVVLTLELLDMILSVQTLRKTLAVDAIDLSFVSCVIHRALQLNRFMT</sequence>
<protein>
    <submittedName>
        <fullName evidence="1">Uncharacterized protein</fullName>
    </submittedName>
</protein>
<proteinExistence type="predicted"/>
<gene>
    <name evidence="1" type="ORF">PsorP6_003626</name>
</gene>
<name>A0ACC0VPJ0_9STRA</name>